<dbReference type="KEGG" id="spu:100893657"/>
<dbReference type="EnsemblMetazoa" id="XM_003727870">
    <property type="protein sequence ID" value="XP_003727918"/>
    <property type="gene ID" value="LOC100893657"/>
</dbReference>
<sequence length="364" mass="41211">MRTNREIRIAFYSVFIGFLSALILVQLYFSQSDARRKRIDERLQKQEERFRALANYQADLQEHEPCKNQQPRACSRCPDAHVALPESLHKFVDGHMKNQRGSPLVIAKAQSKGIPSYYLSTHPKEKDQETAHLLSGQTGWQDKTLIRLCHLMNNAHEDAFFVDVGAYVGTIAMGVAACGHRVVAIEPHLQNFQLLQESVALNKLDDDRIFLYNIAIGNQTGKTCIAASSSDHSNARIPPLDPKSPLYCKNGEIPINRLDDVMKELPVWILHIDVRGYEPAVIAGAEKLLTRESPPKYLMFSVQHRYSTNAMGNMVDFSDILDWLIKIGYNLKTAQHESIKHGKEYLANVGYDTDYVTAVFEPET</sequence>
<dbReference type="RefSeq" id="XP_003727918.1">
    <property type="nucleotide sequence ID" value="XM_003727870.3"/>
</dbReference>
<keyword evidence="1" id="KW-1133">Transmembrane helix</keyword>
<dbReference type="GO" id="GO:0008171">
    <property type="term" value="F:O-methyltransferase activity"/>
    <property type="evidence" value="ECO:0000318"/>
    <property type="project" value="GO_Central"/>
</dbReference>
<keyword evidence="1" id="KW-0472">Membrane</keyword>
<dbReference type="Pfam" id="PF05050">
    <property type="entry name" value="Methyltransf_21"/>
    <property type="match status" value="1"/>
</dbReference>
<dbReference type="InterPro" id="IPR029063">
    <property type="entry name" value="SAM-dependent_MTases_sf"/>
</dbReference>
<dbReference type="NCBIfam" id="TIGR01444">
    <property type="entry name" value="fkbM_fam"/>
    <property type="match status" value="1"/>
</dbReference>
<keyword evidence="4" id="KW-1185">Reference proteome</keyword>
<name>A0A7M7LLH2_STRPU</name>
<dbReference type="InterPro" id="IPR006342">
    <property type="entry name" value="FkbM_mtfrase"/>
</dbReference>
<keyword evidence="1" id="KW-0812">Transmembrane</keyword>
<dbReference type="AlphaFoldDB" id="A0A7M7LLH2"/>
<feature type="transmembrane region" description="Helical" evidence="1">
    <location>
        <begin position="9"/>
        <end position="29"/>
    </location>
</feature>
<dbReference type="OrthoDB" id="9998228at2759"/>
<dbReference type="Gene3D" id="3.40.50.150">
    <property type="entry name" value="Vaccinia Virus protein VP39"/>
    <property type="match status" value="1"/>
</dbReference>
<feature type="domain" description="Methyltransferase FkbM" evidence="2">
    <location>
        <begin position="163"/>
        <end position="330"/>
    </location>
</feature>
<dbReference type="SUPFAM" id="SSF53335">
    <property type="entry name" value="S-adenosyl-L-methionine-dependent methyltransferases"/>
    <property type="match status" value="1"/>
</dbReference>
<dbReference type="InterPro" id="IPR052514">
    <property type="entry name" value="SAM-dependent_MTase"/>
</dbReference>
<evidence type="ECO:0000313" key="3">
    <source>
        <dbReference type="EnsemblMetazoa" id="XP_003727918"/>
    </source>
</evidence>
<organism evidence="3 4">
    <name type="scientific">Strongylocentrotus purpuratus</name>
    <name type="common">Purple sea urchin</name>
    <dbReference type="NCBI Taxonomy" id="7668"/>
    <lineage>
        <taxon>Eukaryota</taxon>
        <taxon>Metazoa</taxon>
        <taxon>Echinodermata</taxon>
        <taxon>Eleutherozoa</taxon>
        <taxon>Echinozoa</taxon>
        <taxon>Echinoidea</taxon>
        <taxon>Euechinoidea</taxon>
        <taxon>Echinacea</taxon>
        <taxon>Camarodonta</taxon>
        <taxon>Echinidea</taxon>
        <taxon>Strongylocentrotidae</taxon>
        <taxon>Strongylocentrotus</taxon>
    </lineage>
</organism>
<accession>A0A7M7LLH2</accession>
<reference evidence="3" key="2">
    <citation type="submission" date="2021-01" db="UniProtKB">
        <authorList>
            <consortium name="EnsemblMetazoa"/>
        </authorList>
    </citation>
    <scope>IDENTIFICATION</scope>
</reference>
<dbReference type="PANTHER" id="PTHR34203">
    <property type="entry name" value="METHYLTRANSFERASE, FKBM FAMILY PROTEIN"/>
    <property type="match status" value="1"/>
</dbReference>
<reference evidence="4" key="1">
    <citation type="submission" date="2015-02" db="EMBL/GenBank/DDBJ databases">
        <title>Genome sequencing for Strongylocentrotus purpuratus.</title>
        <authorList>
            <person name="Murali S."/>
            <person name="Liu Y."/>
            <person name="Vee V."/>
            <person name="English A."/>
            <person name="Wang M."/>
            <person name="Skinner E."/>
            <person name="Han Y."/>
            <person name="Muzny D.M."/>
            <person name="Worley K.C."/>
            <person name="Gibbs R.A."/>
        </authorList>
    </citation>
    <scope>NUCLEOTIDE SEQUENCE</scope>
</reference>
<evidence type="ECO:0000259" key="2">
    <source>
        <dbReference type="Pfam" id="PF05050"/>
    </source>
</evidence>
<dbReference type="GeneID" id="100893657"/>
<protein>
    <recommendedName>
        <fullName evidence="2">Methyltransferase FkbM domain-containing protein</fullName>
    </recommendedName>
</protein>
<dbReference type="PANTHER" id="PTHR34203:SF15">
    <property type="entry name" value="SLL1173 PROTEIN"/>
    <property type="match status" value="1"/>
</dbReference>
<proteinExistence type="predicted"/>
<dbReference type="Proteomes" id="UP000007110">
    <property type="component" value="Unassembled WGS sequence"/>
</dbReference>
<dbReference type="OMA" id="HIDAQGF"/>
<evidence type="ECO:0000313" key="4">
    <source>
        <dbReference type="Proteomes" id="UP000007110"/>
    </source>
</evidence>
<dbReference type="InParanoid" id="A0A7M7LLH2"/>
<evidence type="ECO:0000256" key="1">
    <source>
        <dbReference type="SAM" id="Phobius"/>
    </source>
</evidence>